<accession>A0A7G5XCC3</accession>
<organism evidence="3 4">
    <name type="scientific">Lacibacter sediminis</name>
    <dbReference type="NCBI Taxonomy" id="2760713"/>
    <lineage>
        <taxon>Bacteria</taxon>
        <taxon>Pseudomonadati</taxon>
        <taxon>Bacteroidota</taxon>
        <taxon>Chitinophagia</taxon>
        <taxon>Chitinophagales</taxon>
        <taxon>Chitinophagaceae</taxon>
        <taxon>Lacibacter</taxon>
    </lineage>
</organism>
<dbReference type="EMBL" id="CP060007">
    <property type="protein sequence ID" value="QNA43126.1"/>
    <property type="molecule type" value="Genomic_DNA"/>
</dbReference>
<proteinExistence type="predicted"/>
<evidence type="ECO:0000259" key="2">
    <source>
        <dbReference type="PROSITE" id="PS50835"/>
    </source>
</evidence>
<dbReference type="InterPro" id="IPR036179">
    <property type="entry name" value="Ig-like_dom_sf"/>
</dbReference>
<keyword evidence="4" id="KW-1185">Reference proteome</keyword>
<dbReference type="Proteomes" id="UP000515344">
    <property type="component" value="Chromosome"/>
</dbReference>
<feature type="chain" id="PRO_5028880500" evidence="1">
    <location>
        <begin position="29"/>
        <end position="653"/>
    </location>
</feature>
<dbReference type="SUPFAM" id="SSF48726">
    <property type="entry name" value="Immunoglobulin"/>
    <property type="match status" value="1"/>
</dbReference>
<dbReference type="Pfam" id="PF13585">
    <property type="entry name" value="CHU_C"/>
    <property type="match status" value="1"/>
</dbReference>
<evidence type="ECO:0000256" key="1">
    <source>
        <dbReference type="SAM" id="SignalP"/>
    </source>
</evidence>
<evidence type="ECO:0000313" key="4">
    <source>
        <dbReference type="Proteomes" id="UP000515344"/>
    </source>
</evidence>
<dbReference type="PROSITE" id="PS50835">
    <property type="entry name" value="IG_LIKE"/>
    <property type="match status" value="1"/>
</dbReference>
<feature type="signal peptide" evidence="1">
    <location>
        <begin position="1"/>
        <end position="28"/>
    </location>
</feature>
<feature type="domain" description="Ig-like" evidence="2">
    <location>
        <begin position="373"/>
        <end position="477"/>
    </location>
</feature>
<name>A0A7G5XCC3_9BACT</name>
<evidence type="ECO:0000313" key="3">
    <source>
        <dbReference type="EMBL" id="QNA43126.1"/>
    </source>
</evidence>
<dbReference type="RefSeq" id="WP_182801391.1">
    <property type="nucleotide sequence ID" value="NZ_CP060007.1"/>
</dbReference>
<sequence>MKIHQHGTIRTHMVALFTTLFLCSISNAQICPPNIDFEKGDFSNWTAYTGSVSAGGGTNTITLSPNGVGFNGQHEIFSRSLNAGDIDMFGGFPVVCPNGSGYSVKLGNTMGGAQAEGLSYEFTIPANMNTYSITYHYAVVFEGPNHRLEEQPRLEIEVLNVSDNKVIECSSFEFIPFGSGLPGFFEAPVRANENTPVWVKDWTAVTINLNGQAGKTIRLFFKTADCTFVRHFGYAYIDVNTECTGEFTGATYCPNDTLVNVVAPYGFQDYRWFNSNFSQMLGSSQQLVLRPPYPTGSLLAVEVTPFNGYGCKDTLYARLVDTLTLKANAGRDTVYCGSDPILIGENPKPGLSYRWSPATGLSDPNIANPFATPATSTQYILTVLSGGGGCFKRDTVFVTSTSPDTTLQFLGSTMFCRTSATDSAVLIVSPDVNVQWFRDGIILSGVNQNRLRLTQSGRYYAVVKNADGCALNTRSVSVTIEDPLPGQTYPIQYTFQNTVLPLQSRPIGIEVAWAPPLYLTDANIAQPIFERDNIGDQLYQIRMVTAVGCVTVDTQLVKTIKEVTVFVPNVFTPNNDNLNDRFYPVTDGIKKIYSFKVFNRWGLELFNWPVGSLGWDGTYKGVHQAPGAYVWQFSGIGIDGKIYNRKGMLTIIR</sequence>
<gene>
    <name evidence="3" type="ORF">H4075_13655</name>
</gene>
<dbReference type="KEGG" id="lacs:H4075_13655"/>
<protein>
    <submittedName>
        <fullName evidence="3">Gliding motility-associated C-terminal domain-containing protein</fullName>
    </submittedName>
</protein>
<dbReference type="AlphaFoldDB" id="A0A7G5XCC3"/>
<dbReference type="NCBIfam" id="TIGR04131">
    <property type="entry name" value="Bac_Flav_CTERM"/>
    <property type="match status" value="1"/>
</dbReference>
<keyword evidence="1" id="KW-0732">Signal</keyword>
<reference evidence="4" key="1">
    <citation type="submission" date="2020-08" db="EMBL/GenBank/DDBJ databases">
        <title>Lacibacter sp. S13-6-6 genome sequencing.</title>
        <authorList>
            <person name="Jin L."/>
        </authorList>
    </citation>
    <scope>NUCLEOTIDE SEQUENCE [LARGE SCALE GENOMIC DNA]</scope>
    <source>
        <strain evidence="4">S13-6-6</strain>
    </source>
</reference>
<dbReference type="InterPro" id="IPR007110">
    <property type="entry name" value="Ig-like_dom"/>
</dbReference>
<dbReference type="InterPro" id="IPR026341">
    <property type="entry name" value="T9SS_type_B"/>
</dbReference>